<gene>
    <name evidence="4" type="ORF">ASPWEDRAFT_177510</name>
</gene>
<reference evidence="5" key="1">
    <citation type="journal article" date="2017" name="Genome Biol.">
        <title>Comparative genomics reveals high biological diversity and specific adaptations in the industrially and medically important fungal genus Aspergillus.</title>
        <authorList>
            <person name="de Vries R.P."/>
            <person name="Riley R."/>
            <person name="Wiebenga A."/>
            <person name="Aguilar-Osorio G."/>
            <person name="Amillis S."/>
            <person name="Uchima C.A."/>
            <person name="Anderluh G."/>
            <person name="Asadollahi M."/>
            <person name="Askin M."/>
            <person name="Barry K."/>
            <person name="Battaglia E."/>
            <person name="Bayram O."/>
            <person name="Benocci T."/>
            <person name="Braus-Stromeyer S.A."/>
            <person name="Caldana C."/>
            <person name="Canovas D."/>
            <person name="Cerqueira G.C."/>
            <person name="Chen F."/>
            <person name="Chen W."/>
            <person name="Choi C."/>
            <person name="Clum A."/>
            <person name="Dos Santos R.A."/>
            <person name="Damasio A.R."/>
            <person name="Diallinas G."/>
            <person name="Emri T."/>
            <person name="Fekete E."/>
            <person name="Flipphi M."/>
            <person name="Freyberg S."/>
            <person name="Gallo A."/>
            <person name="Gournas C."/>
            <person name="Habgood R."/>
            <person name="Hainaut M."/>
            <person name="Harispe M.L."/>
            <person name="Henrissat B."/>
            <person name="Hilden K.S."/>
            <person name="Hope R."/>
            <person name="Hossain A."/>
            <person name="Karabika E."/>
            <person name="Karaffa L."/>
            <person name="Karanyi Z."/>
            <person name="Krasevec N."/>
            <person name="Kuo A."/>
            <person name="Kusch H."/>
            <person name="LaButti K."/>
            <person name="Lagendijk E.L."/>
            <person name="Lapidus A."/>
            <person name="Levasseur A."/>
            <person name="Lindquist E."/>
            <person name="Lipzen A."/>
            <person name="Logrieco A.F."/>
            <person name="MacCabe A."/>
            <person name="Maekelae M.R."/>
            <person name="Malavazi I."/>
            <person name="Melin P."/>
            <person name="Meyer V."/>
            <person name="Mielnichuk N."/>
            <person name="Miskei M."/>
            <person name="Molnar A.P."/>
            <person name="Mule G."/>
            <person name="Ngan C.Y."/>
            <person name="Orejas M."/>
            <person name="Orosz E."/>
            <person name="Ouedraogo J.P."/>
            <person name="Overkamp K.M."/>
            <person name="Park H.-S."/>
            <person name="Perrone G."/>
            <person name="Piumi F."/>
            <person name="Punt P.J."/>
            <person name="Ram A.F."/>
            <person name="Ramon A."/>
            <person name="Rauscher S."/>
            <person name="Record E."/>
            <person name="Riano-Pachon D.M."/>
            <person name="Robert V."/>
            <person name="Roehrig J."/>
            <person name="Ruller R."/>
            <person name="Salamov A."/>
            <person name="Salih N.S."/>
            <person name="Samson R.A."/>
            <person name="Sandor E."/>
            <person name="Sanguinetti M."/>
            <person name="Schuetze T."/>
            <person name="Sepcic K."/>
            <person name="Shelest E."/>
            <person name="Sherlock G."/>
            <person name="Sophianopoulou V."/>
            <person name="Squina F.M."/>
            <person name="Sun H."/>
            <person name="Susca A."/>
            <person name="Todd R.B."/>
            <person name="Tsang A."/>
            <person name="Unkles S.E."/>
            <person name="van de Wiele N."/>
            <person name="van Rossen-Uffink D."/>
            <person name="Oliveira J.V."/>
            <person name="Vesth T.C."/>
            <person name="Visser J."/>
            <person name="Yu J.-H."/>
            <person name="Zhou M."/>
            <person name="Andersen M.R."/>
            <person name="Archer D.B."/>
            <person name="Baker S.E."/>
            <person name="Benoit I."/>
            <person name="Brakhage A.A."/>
            <person name="Braus G.H."/>
            <person name="Fischer R."/>
            <person name="Frisvad J.C."/>
            <person name="Goldman G.H."/>
            <person name="Houbraken J."/>
            <person name="Oakley B."/>
            <person name="Pocsi I."/>
            <person name="Scazzocchio C."/>
            <person name="Seiboth B."/>
            <person name="vanKuyk P.A."/>
            <person name="Wortman J."/>
            <person name="Dyer P.S."/>
            <person name="Grigoriev I.V."/>
        </authorList>
    </citation>
    <scope>NUCLEOTIDE SEQUENCE [LARGE SCALE GENOMIC DNA]</scope>
    <source>
        <strain evidence="5">DTO 134E9</strain>
    </source>
</reference>
<dbReference type="STRING" id="1073089.A0A1L9R4C5"/>
<keyword evidence="5" id="KW-1185">Reference proteome</keyword>
<comment type="similarity">
    <text evidence="1">Belongs to the peptidase S33 family.</text>
</comment>
<accession>A0A1L9R4C5</accession>
<evidence type="ECO:0000259" key="3">
    <source>
        <dbReference type="Pfam" id="PF08386"/>
    </source>
</evidence>
<dbReference type="InterPro" id="IPR051601">
    <property type="entry name" value="Serine_prot/Carboxylest_S33"/>
</dbReference>
<dbReference type="SUPFAM" id="SSF53474">
    <property type="entry name" value="alpha/beta-Hydrolases"/>
    <property type="match status" value="1"/>
</dbReference>
<feature type="domain" description="Peptidase S33 tripeptidyl aminopeptidase-like C-terminal" evidence="3">
    <location>
        <begin position="478"/>
        <end position="579"/>
    </location>
</feature>
<dbReference type="Gene3D" id="3.40.50.1820">
    <property type="entry name" value="alpha/beta hydrolase"/>
    <property type="match status" value="1"/>
</dbReference>
<proteinExistence type="inferred from homology"/>
<sequence>MLTWWKLPVPTISTLQIIEPFDWNHITPSTSIHYHDCFDGFQCARLDVPMDYQRSDGRGRRMALALTRLPAKVPATDPRYGGAVLINPGGPGGSGVFQVLRSGRNLQTIVDADANPDIELDETAKYFDIIGFDPRGVNNTTPGFSCFPDLFSQFNWEMQTEADGLLGAGEGSLMRNWQRNQALAEGCSRALATASDGEDEALGHHMNTPPLARDMIEIIERQAEWRGKQGKIEQKRHDKKNGYDAEQTIASRTRWNQGQEKLLFWGRSYGTLLGTTFATMFPDRIDRMLLDGVVNVERYYHGIGPSSVVDADAIFERFFLYCDQVGPELCAMYREGGVAAIKEVYQTLKESISNTTIAVPASATRGPEVITPTDLKNLVRVAMYQPMAGFPLLAQHLGQLALGNGSSMADWKQASRTPYYPSLECQQAGPFSRECMPPGQNELYAMSAIMCSDADFLGVMDEGGFVEMWNDLRKDSTMLGDYWAQLLMACTGWKAPGKWRVDGPYTANTSHPLLFVSNTLDPVTPLNSAHTMSRHFPGSAVLQQESEGHTTIAAPSLCIAAAIRKYFQTGELPLYDTICDSDMKPLLGSIKTQDVHDEKVYAALIDEMNQIRGKGLL</sequence>
<evidence type="ECO:0000256" key="1">
    <source>
        <dbReference type="ARBA" id="ARBA00010088"/>
    </source>
</evidence>
<keyword evidence="2" id="KW-0378">Hydrolase</keyword>
<dbReference type="EMBL" id="KV878218">
    <property type="protein sequence ID" value="OJJ29769.1"/>
    <property type="molecule type" value="Genomic_DNA"/>
</dbReference>
<dbReference type="OrthoDB" id="425534at2759"/>
<dbReference type="GeneID" id="63747511"/>
<dbReference type="GO" id="GO:0016787">
    <property type="term" value="F:hydrolase activity"/>
    <property type="evidence" value="ECO:0007669"/>
    <property type="project" value="UniProtKB-KW"/>
</dbReference>
<dbReference type="VEuPathDB" id="FungiDB:ASPWEDRAFT_177510"/>
<dbReference type="PANTHER" id="PTHR43248:SF25">
    <property type="entry name" value="AB HYDROLASE-1 DOMAIN-CONTAINING PROTEIN-RELATED"/>
    <property type="match status" value="1"/>
</dbReference>
<dbReference type="Proteomes" id="UP000184383">
    <property type="component" value="Unassembled WGS sequence"/>
</dbReference>
<evidence type="ECO:0000313" key="4">
    <source>
        <dbReference type="EMBL" id="OJJ29769.1"/>
    </source>
</evidence>
<dbReference type="AlphaFoldDB" id="A0A1L9R4C5"/>
<protein>
    <recommendedName>
        <fullName evidence="3">Peptidase S33 tripeptidyl aminopeptidase-like C-terminal domain-containing protein</fullName>
    </recommendedName>
</protein>
<dbReference type="InterPro" id="IPR029058">
    <property type="entry name" value="AB_hydrolase_fold"/>
</dbReference>
<organism evidence="4 5">
    <name type="scientific">Aspergillus wentii DTO 134E9</name>
    <dbReference type="NCBI Taxonomy" id="1073089"/>
    <lineage>
        <taxon>Eukaryota</taxon>
        <taxon>Fungi</taxon>
        <taxon>Dikarya</taxon>
        <taxon>Ascomycota</taxon>
        <taxon>Pezizomycotina</taxon>
        <taxon>Eurotiomycetes</taxon>
        <taxon>Eurotiomycetidae</taxon>
        <taxon>Eurotiales</taxon>
        <taxon>Aspergillaceae</taxon>
        <taxon>Aspergillus</taxon>
        <taxon>Aspergillus subgen. Cremei</taxon>
    </lineage>
</organism>
<dbReference type="RefSeq" id="XP_040683446.1">
    <property type="nucleotide sequence ID" value="XM_040831663.1"/>
</dbReference>
<name>A0A1L9R4C5_ASPWE</name>
<evidence type="ECO:0000256" key="2">
    <source>
        <dbReference type="ARBA" id="ARBA00022801"/>
    </source>
</evidence>
<dbReference type="PANTHER" id="PTHR43248">
    <property type="entry name" value="2-SUCCINYL-6-HYDROXY-2,4-CYCLOHEXADIENE-1-CARBOXYLATE SYNTHASE"/>
    <property type="match status" value="1"/>
</dbReference>
<dbReference type="InterPro" id="IPR013595">
    <property type="entry name" value="Pept_S33_TAP-like_C"/>
</dbReference>
<dbReference type="Pfam" id="PF08386">
    <property type="entry name" value="Abhydrolase_4"/>
    <property type="match status" value="1"/>
</dbReference>
<evidence type="ECO:0000313" key="5">
    <source>
        <dbReference type="Proteomes" id="UP000184383"/>
    </source>
</evidence>